<dbReference type="PANTHER" id="PTHR34438">
    <property type="entry name" value="SI:DKEY-97L20.6"/>
    <property type="match status" value="1"/>
</dbReference>
<feature type="compositionally biased region" description="Polar residues" evidence="1">
    <location>
        <begin position="526"/>
        <end position="537"/>
    </location>
</feature>
<reference evidence="2" key="2">
    <citation type="submission" date="2025-08" db="UniProtKB">
        <authorList>
            <consortium name="Ensembl"/>
        </authorList>
    </citation>
    <scope>IDENTIFICATION</scope>
    <source>
        <strain evidence="2">2N</strain>
    </source>
</reference>
<dbReference type="Pfam" id="PF15479">
    <property type="entry name" value="DUF4639"/>
    <property type="match status" value="1"/>
</dbReference>
<dbReference type="AlphaFoldDB" id="A0A286XXF8"/>
<dbReference type="Bgee" id="ENSCPOG00000037433">
    <property type="expression patterns" value="Expressed in testis and 8 other cell types or tissues"/>
</dbReference>
<dbReference type="OMA" id="WKPMLLP"/>
<keyword evidence="3" id="KW-1185">Reference proteome</keyword>
<name>A0A286XXF8_CAVPO</name>
<dbReference type="GeneTree" id="ENSGT00390000014979"/>
<gene>
    <name evidence="2" type="primary">C2orf81</name>
</gene>
<dbReference type="Proteomes" id="UP000005447">
    <property type="component" value="Unassembled WGS sequence"/>
</dbReference>
<dbReference type="InterPro" id="IPR028042">
    <property type="entry name" value="DUF4639"/>
</dbReference>
<evidence type="ECO:0000256" key="1">
    <source>
        <dbReference type="SAM" id="MobiDB-lite"/>
    </source>
</evidence>
<feature type="compositionally biased region" description="Basic and acidic residues" evidence="1">
    <location>
        <begin position="9"/>
        <end position="24"/>
    </location>
</feature>
<dbReference type="Ensembl" id="ENSCPOT00000041813.1">
    <property type="protein sequence ID" value="ENSCPOP00000030155.1"/>
    <property type="gene ID" value="ENSCPOG00000037433.1"/>
</dbReference>
<evidence type="ECO:0000313" key="2">
    <source>
        <dbReference type="Ensembl" id="ENSCPOP00000030155.1"/>
    </source>
</evidence>
<sequence>LSHSGWGRQTRDRGAARSKVEKARPPTVPVPQVDIVPGRLSEAEWIALLVLEEGEDVVGDIVADLLDRVMKAAFQDYLSQQCIPFTVSQAREAMLQIVEWRFLARDEGEFAVAEDPTWGEDEEPLACVTDTWAQGSVPVLQAPAYECLEDLEDEEEDQNEDFGSPDRMLLGRSWLARGSQEWSSELFQKTGAGGTLQEPDGQTRSHLLARSPNGSLQSLSPHPPLELSQVASSQASAERGQPLDSCLTPEDLYSRAPRLDAAGDQLPRKTTEGMPRVASVASCPSGGDLTTLSLSTSMQSPQPGFLDAVKTRLDPTRLPRHLVRPLAEIVVADPEPQPLETYRGHRGRRKTLARARPQGPGPGDHVSSAPFFPFQPSIPFCALSLDPTLNLDPLLPFSRSKVPFSSCRARFLPKHPVLGDIPRSPSPKPWPSAKWPSGYEQEAELLGELWAGRTRVPPLGLESTDKQDQHSGWPQIAPQILEASSQLLWKPLVRPEAVRLVPGVRMWNRSTQVHLSSAVPEKEANGGTSSSADQHAIQTGVPKAQVTGAELGKATPNIWLLPSKPMPHSGS</sequence>
<feature type="region of interest" description="Disordered" evidence="1">
    <location>
        <begin position="1"/>
        <end position="28"/>
    </location>
</feature>
<dbReference type="PANTHER" id="PTHR34438:SF1">
    <property type="entry name" value="CHROMOSOME 2 OPEN READING FRAME 81"/>
    <property type="match status" value="1"/>
</dbReference>
<protein>
    <submittedName>
        <fullName evidence="2">Chromosome 2 open reading frame 81</fullName>
    </submittedName>
</protein>
<dbReference type="eggNOG" id="KOG1208">
    <property type="taxonomic scope" value="Eukaryota"/>
</dbReference>
<organism evidence="2 3">
    <name type="scientific">Cavia porcellus</name>
    <name type="common">Guinea pig</name>
    <dbReference type="NCBI Taxonomy" id="10141"/>
    <lineage>
        <taxon>Eukaryota</taxon>
        <taxon>Metazoa</taxon>
        <taxon>Chordata</taxon>
        <taxon>Craniata</taxon>
        <taxon>Vertebrata</taxon>
        <taxon>Euteleostomi</taxon>
        <taxon>Mammalia</taxon>
        <taxon>Eutheria</taxon>
        <taxon>Euarchontoglires</taxon>
        <taxon>Glires</taxon>
        <taxon>Rodentia</taxon>
        <taxon>Hystricomorpha</taxon>
        <taxon>Caviidae</taxon>
        <taxon>Cavia</taxon>
    </lineage>
</organism>
<reference evidence="3" key="1">
    <citation type="journal article" date="2011" name="Nature">
        <title>A high-resolution map of human evolutionary constraint using 29 mammals.</title>
        <authorList>
            <person name="Lindblad-Toh K."/>
            <person name="Garber M."/>
            <person name="Zuk O."/>
            <person name="Lin M.F."/>
            <person name="Parker B.J."/>
            <person name="Washietl S."/>
            <person name="Kheradpour P."/>
            <person name="Ernst J."/>
            <person name="Jordan G."/>
            <person name="Mauceli E."/>
            <person name="Ward L.D."/>
            <person name="Lowe C.B."/>
            <person name="Holloway A.K."/>
            <person name="Clamp M."/>
            <person name="Gnerre S."/>
            <person name="Alfoldi J."/>
            <person name="Beal K."/>
            <person name="Chang J."/>
            <person name="Clawson H."/>
            <person name="Cuff J."/>
            <person name="Di Palma F."/>
            <person name="Fitzgerald S."/>
            <person name="Flicek P."/>
            <person name="Guttman M."/>
            <person name="Hubisz M.J."/>
            <person name="Jaffe D.B."/>
            <person name="Jungreis I."/>
            <person name="Kent W.J."/>
            <person name="Kostka D."/>
            <person name="Lara M."/>
            <person name="Martins A.L."/>
            <person name="Massingham T."/>
            <person name="Moltke I."/>
            <person name="Raney B.J."/>
            <person name="Rasmussen M.D."/>
            <person name="Robinson J."/>
            <person name="Stark A."/>
            <person name="Vilella A.J."/>
            <person name="Wen J."/>
            <person name="Xie X."/>
            <person name="Zody M.C."/>
            <person name="Baldwin J."/>
            <person name="Bloom T."/>
            <person name="Chin C.W."/>
            <person name="Heiman D."/>
            <person name="Nicol R."/>
            <person name="Nusbaum C."/>
            <person name="Young S."/>
            <person name="Wilkinson J."/>
            <person name="Worley K.C."/>
            <person name="Kovar C.L."/>
            <person name="Muzny D.M."/>
            <person name="Gibbs R.A."/>
            <person name="Cree A."/>
            <person name="Dihn H.H."/>
            <person name="Fowler G."/>
            <person name="Jhangiani S."/>
            <person name="Joshi V."/>
            <person name="Lee S."/>
            <person name="Lewis L.R."/>
            <person name="Nazareth L.V."/>
            <person name="Okwuonu G."/>
            <person name="Santibanez J."/>
            <person name="Warren W.C."/>
            <person name="Mardis E.R."/>
            <person name="Weinstock G.M."/>
            <person name="Wilson R.K."/>
            <person name="Delehaunty K."/>
            <person name="Dooling D."/>
            <person name="Fronik C."/>
            <person name="Fulton L."/>
            <person name="Fulton B."/>
            <person name="Graves T."/>
            <person name="Minx P."/>
            <person name="Sodergren E."/>
            <person name="Birney E."/>
            <person name="Margulies E.H."/>
            <person name="Herrero J."/>
            <person name="Green E.D."/>
            <person name="Haussler D."/>
            <person name="Siepel A."/>
            <person name="Goldman N."/>
            <person name="Pollard K.S."/>
            <person name="Pedersen J.S."/>
            <person name="Lander E.S."/>
            <person name="Kellis M."/>
        </authorList>
    </citation>
    <scope>NUCLEOTIDE SEQUENCE [LARGE SCALE GENOMIC DNA]</scope>
    <source>
        <strain evidence="3">2N</strain>
    </source>
</reference>
<reference evidence="2" key="3">
    <citation type="submission" date="2025-09" db="UniProtKB">
        <authorList>
            <consortium name="Ensembl"/>
        </authorList>
    </citation>
    <scope>IDENTIFICATION</scope>
    <source>
        <strain evidence="2">2N</strain>
    </source>
</reference>
<dbReference type="InParanoid" id="A0A286XXF8"/>
<feature type="region of interest" description="Disordered" evidence="1">
    <location>
        <begin position="191"/>
        <end position="282"/>
    </location>
</feature>
<dbReference type="EMBL" id="AAKN02036835">
    <property type="status" value="NOT_ANNOTATED_CDS"/>
    <property type="molecule type" value="Genomic_DNA"/>
</dbReference>
<evidence type="ECO:0000313" key="3">
    <source>
        <dbReference type="Proteomes" id="UP000005447"/>
    </source>
</evidence>
<dbReference type="STRING" id="10141.ENSCPOP00000030155"/>
<proteinExistence type="predicted"/>
<dbReference type="FunCoup" id="A0A286XXF8">
    <property type="interactions" value="10"/>
</dbReference>
<dbReference type="VEuPathDB" id="HostDB:ENSCPOG00000037433"/>
<accession>A0A286XXF8</accession>
<feature type="region of interest" description="Disordered" evidence="1">
    <location>
        <begin position="515"/>
        <end position="571"/>
    </location>
</feature>